<dbReference type="PANTHER" id="PTHR21255:SF7">
    <property type="entry name" value="DYNEIN LIGHT CHAIN TCTEX-TYPE PROTEIN 2B"/>
    <property type="match status" value="1"/>
</dbReference>
<evidence type="ECO:0000313" key="2">
    <source>
        <dbReference type="EMBL" id="KAH0574960.1"/>
    </source>
</evidence>
<keyword evidence="3" id="KW-1185">Reference proteome</keyword>
<gene>
    <name evidence="1" type="ORF">SS50377_18235</name>
    <name evidence="2" type="ORF">SS50377_22577</name>
</gene>
<dbReference type="EMBL" id="KI546166">
    <property type="protein sequence ID" value="EST41931.1"/>
    <property type="molecule type" value="Genomic_DNA"/>
</dbReference>
<dbReference type="GO" id="GO:0005868">
    <property type="term" value="C:cytoplasmic dynein complex"/>
    <property type="evidence" value="ECO:0007669"/>
    <property type="project" value="TreeGrafter"/>
</dbReference>
<dbReference type="InterPro" id="IPR038586">
    <property type="entry name" value="Tctex-1-like_sf"/>
</dbReference>
<protein>
    <submittedName>
        <fullName evidence="1">Dynein light chain</fullName>
    </submittedName>
    <submittedName>
        <fullName evidence="2">Tctex-1 family protein</fullName>
    </submittedName>
</protein>
<evidence type="ECO:0000313" key="1">
    <source>
        <dbReference type="EMBL" id="EST41931.1"/>
    </source>
</evidence>
<dbReference type="Proteomes" id="UP000018208">
    <property type="component" value="Unassembled WGS sequence"/>
</dbReference>
<dbReference type="Pfam" id="PF03645">
    <property type="entry name" value="Tctex-1"/>
    <property type="match status" value="1"/>
</dbReference>
<dbReference type="GO" id="GO:0007018">
    <property type="term" value="P:microtubule-based movement"/>
    <property type="evidence" value="ECO:0007669"/>
    <property type="project" value="TreeGrafter"/>
</dbReference>
<name>V6LE10_9EUKA</name>
<dbReference type="VEuPathDB" id="GiardiaDB:SS50377_22577"/>
<dbReference type="AlphaFoldDB" id="V6LE10"/>
<sequence length="126" mass="14521">MQPQSVKSQITYLPRRSAPAKLFDPAKAYDEVAQIVTKKLRGKSYESEEASKLTKELADEVRAKVRIVSANRYKICVQVSIFSQKGQGIYLKGRNFWDQETDFEVSYIYQGEEIVSTVNVYGIYFY</sequence>
<dbReference type="Gene3D" id="3.30.1140.40">
    <property type="entry name" value="Tctex-1"/>
    <property type="match status" value="1"/>
</dbReference>
<dbReference type="OrthoDB" id="10260741at2759"/>
<reference evidence="2" key="2">
    <citation type="submission" date="2020-12" db="EMBL/GenBank/DDBJ databases">
        <title>New Spironucleus salmonicida genome in near-complete chromosomes.</title>
        <authorList>
            <person name="Xu F."/>
            <person name="Kurt Z."/>
            <person name="Jimenez-Gonzalez A."/>
            <person name="Astvaldsson A."/>
            <person name="Andersson J.O."/>
            <person name="Svard S.G."/>
        </authorList>
    </citation>
    <scope>NUCLEOTIDE SEQUENCE</scope>
    <source>
        <strain evidence="2">ATCC 50377</strain>
    </source>
</reference>
<dbReference type="PANTHER" id="PTHR21255">
    <property type="entry name" value="T-COMPLEX-ASSOCIATED-TESTIS-EXPRESSED 1/ DYNEIN LIGHT CHAIN"/>
    <property type="match status" value="1"/>
</dbReference>
<reference evidence="1 2" key="1">
    <citation type="journal article" date="2014" name="PLoS Genet.">
        <title>The Genome of Spironucleus salmonicida Highlights a Fish Pathogen Adapted to Fluctuating Environments.</title>
        <authorList>
            <person name="Xu F."/>
            <person name="Jerlstrom-Hultqvist J."/>
            <person name="Einarsson E."/>
            <person name="Astvaldsson A."/>
            <person name="Svard S.G."/>
            <person name="Andersson J.O."/>
        </authorList>
    </citation>
    <scope>NUCLEOTIDE SEQUENCE</scope>
    <source>
        <strain evidence="2">ATCC 50377</strain>
    </source>
</reference>
<organism evidence="1">
    <name type="scientific">Spironucleus salmonicida</name>
    <dbReference type="NCBI Taxonomy" id="348837"/>
    <lineage>
        <taxon>Eukaryota</taxon>
        <taxon>Metamonada</taxon>
        <taxon>Diplomonadida</taxon>
        <taxon>Hexamitidae</taxon>
        <taxon>Hexamitinae</taxon>
        <taxon>Spironucleus</taxon>
    </lineage>
</organism>
<proteinExistence type="predicted"/>
<dbReference type="GO" id="GO:0045505">
    <property type="term" value="F:dynein intermediate chain binding"/>
    <property type="evidence" value="ECO:0007669"/>
    <property type="project" value="TreeGrafter"/>
</dbReference>
<dbReference type="InterPro" id="IPR005334">
    <property type="entry name" value="Tctex-1-like"/>
</dbReference>
<evidence type="ECO:0000313" key="3">
    <source>
        <dbReference type="Proteomes" id="UP000018208"/>
    </source>
</evidence>
<dbReference type="CDD" id="cd21459">
    <property type="entry name" value="DLC-like_TCTEX1D2"/>
    <property type="match status" value="1"/>
</dbReference>
<accession>V6LE10</accession>
<dbReference type="GO" id="GO:0005737">
    <property type="term" value="C:cytoplasm"/>
    <property type="evidence" value="ECO:0007669"/>
    <property type="project" value="TreeGrafter"/>
</dbReference>
<dbReference type="EMBL" id="AUWU02000003">
    <property type="protein sequence ID" value="KAH0574960.1"/>
    <property type="molecule type" value="Genomic_DNA"/>
</dbReference>